<dbReference type="InterPro" id="IPR050251">
    <property type="entry name" value="HpcH-HpaI_aldolase"/>
</dbReference>
<gene>
    <name evidence="5" type="ORF">DDE20_06985</name>
</gene>
<evidence type="ECO:0000256" key="1">
    <source>
        <dbReference type="ARBA" id="ARBA00005568"/>
    </source>
</evidence>
<dbReference type="GO" id="GO:0046872">
    <property type="term" value="F:metal ion binding"/>
    <property type="evidence" value="ECO:0007669"/>
    <property type="project" value="UniProtKB-KW"/>
</dbReference>
<dbReference type="AlphaFoldDB" id="A0A2T8HWQ9"/>
<accession>A0A2T8HWQ9</accession>
<keyword evidence="2" id="KW-0479">Metal-binding</keyword>
<evidence type="ECO:0000313" key="5">
    <source>
        <dbReference type="EMBL" id="PVH29838.1"/>
    </source>
</evidence>
<dbReference type="InterPro" id="IPR015813">
    <property type="entry name" value="Pyrv/PenolPyrv_kinase-like_dom"/>
</dbReference>
<keyword evidence="3" id="KW-0456">Lyase</keyword>
<dbReference type="Gene3D" id="3.20.20.60">
    <property type="entry name" value="Phosphoenolpyruvate-binding domains"/>
    <property type="match status" value="1"/>
</dbReference>
<protein>
    <recommendedName>
        <fullName evidence="4">HpcH/HpaI aldolase/citrate lyase domain-containing protein</fullName>
    </recommendedName>
</protein>
<organism evidence="5 6">
    <name type="scientific">Pararhodobacter oceanensis</name>
    <dbReference type="NCBI Taxonomy" id="2172121"/>
    <lineage>
        <taxon>Bacteria</taxon>
        <taxon>Pseudomonadati</taxon>
        <taxon>Pseudomonadota</taxon>
        <taxon>Alphaproteobacteria</taxon>
        <taxon>Rhodobacterales</taxon>
        <taxon>Paracoccaceae</taxon>
        <taxon>Pararhodobacter</taxon>
    </lineage>
</organism>
<dbReference type="Pfam" id="PF03328">
    <property type="entry name" value="HpcH_HpaI"/>
    <property type="match status" value="1"/>
</dbReference>
<dbReference type="Proteomes" id="UP000245911">
    <property type="component" value="Unassembled WGS sequence"/>
</dbReference>
<dbReference type="OrthoDB" id="9802624at2"/>
<evidence type="ECO:0000259" key="4">
    <source>
        <dbReference type="Pfam" id="PF03328"/>
    </source>
</evidence>
<dbReference type="InterPro" id="IPR005000">
    <property type="entry name" value="Aldolase/citrate-lyase_domain"/>
</dbReference>
<dbReference type="PANTHER" id="PTHR30502:SF0">
    <property type="entry name" value="PHOSPHOENOLPYRUVATE CARBOXYLASE FAMILY PROTEIN"/>
    <property type="match status" value="1"/>
</dbReference>
<name>A0A2T8HWQ9_9RHOB</name>
<feature type="domain" description="HpcH/HpaI aldolase/citrate lyase" evidence="4">
    <location>
        <begin position="21"/>
        <end position="240"/>
    </location>
</feature>
<proteinExistence type="inferred from homology"/>
<reference evidence="5 6" key="1">
    <citation type="submission" date="2018-04" db="EMBL/GenBank/DDBJ databases">
        <title>Pararhodobacter oceanense sp. nov., isolated from marine intertidal sediment.</title>
        <authorList>
            <person name="Wang X.-L."/>
            <person name="Du Z.-J."/>
        </authorList>
    </citation>
    <scope>NUCLEOTIDE SEQUENCE [LARGE SCALE GENOMIC DNA]</scope>
    <source>
        <strain evidence="5 6">AM505</strain>
    </source>
</reference>
<comment type="caution">
    <text evidence="5">The sequence shown here is derived from an EMBL/GenBank/DDBJ whole genome shotgun (WGS) entry which is preliminary data.</text>
</comment>
<comment type="similarity">
    <text evidence="1">Belongs to the HpcH/HpaI aldolase family.</text>
</comment>
<keyword evidence="6" id="KW-1185">Reference proteome</keyword>
<dbReference type="GO" id="GO:0005737">
    <property type="term" value="C:cytoplasm"/>
    <property type="evidence" value="ECO:0007669"/>
    <property type="project" value="TreeGrafter"/>
</dbReference>
<sequence length="256" mass="26773">MAGMVTPQNFRQMLRDGAPLSGIFQCTTSFQIAEILSHSALDYICLEAEHGATSLPLIHAQVAAIADRKPVIVRVAPMDLRAIKPVLDLGVTGIMVADVRSADEAREIVAHTRFAPEGKRGIGGSIRASRYGMDASYFPEGPEQPITVILQIESQEAIDNIAEISAVDGVDAVFIGPMDLSAQLGHRADPAAPKVQNAITTALALAKDSGTASGILCPPAKVAEWTAEGVSLFLLGSDIGALVGSVNAMMSTAKEG</sequence>
<evidence type="ECO:0000256" key="2">
    <source>
        <dbReference type="ARBA" id="ARBA00022723"/>
    </source>
</evidence>
<dbReference type="EMBL" id="QDKM01000002">
    <property type="protein sequence ID" value="PVH29838.1"/>
    <property type="molecule type" value="Genomic_DNA"/>
</dbReference>
<evidence type="ECO:0000313" key="6">
    <source>
        <dbReference type="Proteomes" id="UP000245911"/>
    </source>
</evidence>
<dbReference type="SUPFAM" id="SSF51621">
    <property type="entry name" value="Phosphoenolpyruvate/pyruvate domain"/>
    <property type="match status" value="1"/>
</dbReference>
<dbReference type="InterPro" id="IPR040442">
    <property type="entry name" value="Pyrv_kinase-like_dom_sf"/>
</dbReference>
<evidence type="ECO:0000256" key="3">
    <source>
        <dbReference type="ARBA" id="ARBA00023239"/>
    </source>
</evidence>
<dbReference type="PANTHER" id="PTHR30502">
    <property type="entry name" value="2-KETO-3-DEOXY-L-RHAMNONATE ALDOLASE"/>
    <property type="match status" value="1"/>
</dbReference>
<dbReference type="GO" id="GO:0016832">
    <property type="term" value="F:aldehyde-lyase activity"/>
    <property type="evidence" value="ECO:0007669"/>
    <property type="project" value="TreeGrafter"/>
</dbReference>